<dbReference type="GO" id="GO:0003676">
    <property type="term" value="F:nucleic acid binding"/>
    <property type="evidence" value="ECO:0007669"/>
    <property type="project" value="InterPro"/>
</dbReference>
<dbReference type="Gene3D" id="3.30.420.10">
    <property type="entry name" value="Ribonuclease H-like superfamily/Ribonuclease H"/>
    <property type="match status" value="2"/>
</dbReference>
<dbReference type="SUPFAM" id="SSF53098">
    <property type="entry name" value="Ribonuclease H-like"/>
    <property type="match status" value="1"/>
</dbReference>
<proteinExistence type="predicted"/>
<dbReference type="PANTHER" id="PTHR45835">
    <property type="entry name" value="YALI0A06105P"/>
    <property type="match status" value="1"/>
</dbReference>
<gene>
    <name evidence="2" type="ORF">RND81_09G256400</name>
</gene>
<dbReference type="InterPro" id="IPR016197">
    <property type="entry name" value="Chromo-like_dom_sf"/>
</dbReference>
<evidence type="ECO:0000313" key="2">
    <source>
        <dbReference type="EMBL" id="KAK9692323.1"/>
    </source>
</evidence>
<evidence type="ECO:0000259" key="1">
    <source>
        <dbReference type="Pfam" id="PF24626"/>
    </source>
</evidence>
<comment type="caution">
    <text evidence="2">The sequence shown here is derived from an EMBL/GenBank/DDBJ whole genome shotgun (WGS) entry which is preliminary data.</text>
</comment>
<protein>
    <recommendedName>
        <fullName evidence="1">Tf2-1-like SH3-like domain-containing protein</fullName>
    </recommendedName>
</protein>
<reference evidence="2" key="1">
    <citation type="submission" date="2024-03" db="EMBL/GenBank/DDBJ databases">
        <title>WGS assembly of Saponaria officinalis var. Norfolk2.</title>
        <authorList>
            <person name="Jenkins J."/>
            <person name="Shu S."/>
            <person name="Grimwood J."/>
            <person name="Barry K."/>
            <person name="Goodstein D."/>
            <person name="Schmutz J."/>
            <person name="Leebens-Mack J."/>
            <person name="Osbourn A."/>
        </authorList>
    </citation>
    <scope>NUCLEOTIDE SEQUENCE [LARGE SCALE GENOMIC DNA]</scope>
    <source>
        <strain evidence="2">JIC</strain>
    </source>
</reference>
<dbReference type="InterPro" id="IPR036397">
    <property type="entry name" value="RNaseH_sf"/>
</dbReference>
<dbReference type="PANTHER" id="PTHR45835:SF104">
    <property type="entry name" value="PROTEIN NYNRIN-LIKE"/>
    <property type="match status" value="1"/>
</dbReference>
<dbReference type="Pfam" id="PF24626">
    <property type="entry name" value="SH3_Tf2-1"/>
    <property type="match status" value="1"/>
</dbReference>
<dbReference type="EMBL" id="JBDFQZ010000009">
    <property type="protein sequence ID" value="KAK9692323.1"/>
    <property type="molecule type" value="Genomic_DNA"/>
</dbReference>
<dbReference type="SUPFAM" id="SSF54160">
    <property type="entry name" value="Chromo domain-like"/>
    <property type="match status" value="1"/>
</dbReference>
<organism evidence="2 3">
    <name type="scientific">Saponaria officinalis</name>
    <name type="common">Common soapwort</name>
    <name type="synonym">Lychnis saponaria</name>
    <dbReference type="NCBI Taxonomy" id="3572"/>
    <lineage>
        <taxon>Eukaryota</taxon>
        <taxon>Viridiplantae</taxon>
        <taxon>Streptophyta</taxon>
        <taxon>Embryophyta</taxon>
        <taxon>Tracheophyta</taxon>
        <taxon>Spermatophyta</taxon>
        <taxon>Magnoliopsida</taxon>
        <taxon>eudicotyledons</taxon>
        <taxon>Gunneridae</taxon>
        <taxon>Pentapetalae</taxon>
        <taxon>Caryophyllales</taxon>
        <taxon>Caryophyllaceae</taxon>
        <taxon>Caryophylleae</taxon>
        <taxon>Saponaria</taxon>
    </lineage>
</organism>
<dbReference type="InterPro" id="IPR056924">
    <property type="entry name" value="SH3_Tf2-1"/>
</dbReference>
<accession>A0AAW1IS15</accession>
<dbReference type="InterPro" id="IPR012337">
    <property type="entry name" value="RNaseH-like_sf"/>
</dbReference>
<feature type="domain" description="Tf2-1-like SH3-like" evidence="1">
    <location>
        <begin position="135"/>
        <end position="199"/>
    </location>
</feature>
<name>A0AAW1IS15_SAPOF</name>
<dbReference type="Proteomes" id="UP001443914">
    <property type="component" value="Unassembled WGS sequence"/>
</dbReference>
<sequence>MDFIEGLPKSQGKDTILVVVDRLSKYAHFLLLSHPFDAKTVAKVYFDQVFKLHGWWYNSNFHTSIGTTPFEVVFGQPPHLHVPYISSDSSVAAVDRSLKAREECISMLKFHLQRAQSRMKSQSDQRITEVQFSIGDLVYVKLQPYRQHSVVYRSCNKLVPRYFGPFEIVAKIGEVAYKLNLPDHAKVHPVFHVSQLKKHYGPTPMVATLPALDGNLQLRAEPVAVLERKMSKKGRGYEVYLLVHWSNGTKEDATWELFDDFVKRFPDFKLNET</sequence>
<dbReference type="AlphaFoldDB" id="A0AAW1IS15"/>
<keyword evidence="3" id="KW-1185">Reference proteome</keyword>
<evidence type="ECO:0000313" key="3">
    <source>
        <dbReference type="Proteomes" id="UP001443914"/>
    </source>
</evidence>